<protein>
    <recommendedName>
        <fullName evidence="2">Cyclophilin-like domain-containing protein</fullName>
    </recommendedName>
</protein>
<sequence>MKNGVWFLVSLCVVMLFSVTVSFANETGEHPMQMVVHANGQDIVFALNESPASKSLLVQLPMEIAVENYGNNEKIFYPPKKLNTSDTPLAGDVRSGTLAYYAPWGDVVMFYGSFHSAPGLYELGHAVQGGEYIRELSGMIMVAADVSQ</sequence>
<evidence type="ECO:0000313" key="4">
    <source>
        <dbReference type="Proteomes" id="UP000002710"/>
    </source>
</evidence>
<dbReference type="Proteomes" id="UP000002710">
    <property type="component" value="Chromosome"/>
</dbReference>
<dbReference type="eggNOG" id="COG4925">
    <property type="taxonomic scope" value="Bacteria"/>
</dbReference>
<dbReference type="Gene3D" id="2.40.100.20">
    <property type="match status" value="1"/>
</dbReference>
<organism evidence="3 4">
    <name type="scientific">Oleidesulfovibrio alaskensis (strain ATCC BAA-1058 / DSM 17464 / G20)</name>
    <name type="common">Desulfovibrio alaskensis</name>
    <dbReference type="NCBI Taxonomy" id="207559"/>
    <lineage>
        <taxon>Bacteria</taxon>
        <taxon>Pseudomonadati</taxon>
        <taxon>Thermodesulfobacteriota</taxon>
        <taxon>Desulfovibrionia</taxon>
        <taxon>Desulfovibrionales</taxon>
        <taxon>Desulfovibrionaceae</taxon>
        <taxon>Oleidesulfovibrio</taxon>
    </lineage>
</organism>
<dbReference type="SUPFAM" id="SSF50891">
    <property type="entry name" value="Cyclophilin-like"/>
    <property type="match status" value="1"/>
</dbReference>
<evidence type="ECO:0000256" key="1">
    <source>
        <dbReference type="SAM" id="SignalP"/>
    </source>
</evidence>
<proteinExistence type="predicted"/>
<dbReference type="InterPro" id="IPR029000">
    <property type="entry name" value="Cyclophilin-like_dom_sf"/>
</dbReference>
<feature type="signal peptide" evidence="1">
    <location>
        <begin position="1"/>
        <end position="24"/>
    </location>
</feature>
<keyword evidence="4" id="KW-1185">Reference proteome</keyword>
<dbReference type="KEGG" id="dde:Dde_3142"/>
<accession>Q30WL0</accession>
<reference evidence="3 4" key="1">
    <citation type="journal article" date="2011" name="J. Bacteriol.">
        <title>Complete genome sequence and updated annotation of Desulfovibrio alaskensis G20.</title>
        <authorList>
            <person name="Hauser L.J."/>
            <person name="Land M.L."/>
            <person name="Brown S.D."/>
            <person name="Larimer F."/>
            <person name="Keller K.L."/>
            <person name="Rapp-Giles B.J."/>
            <person name="Price M.N."/>
            <person name="Lin M."/>
            <person name="Bruce D.C."/>
            <person name="Detter J.C."/>
            <person name="Tapia R."/>
            <person name="Han C.S."/>
            <person name="Goodwin L.A."/>
            <person name="Cheng J.F."/>
            <person name="Pitluck S."/>
            <person name="Copeland A."/>
            <person name="Lucas S."/>
            <person name="Nolan M."/>
            <person name="Lapidus A.L."/>
            <person name="Palumbo A.V."/>
            <person name="Wall J.D."/>
        </authorList>
    </citation>
    <scope>NUCLEOTIDE SEQUENCE [LARGE SCALE GENOMIC DNA]</scope>
    <source>
        <strain evidence="4">ATCC BAA 1058 / DSM 17464 / G20</strain>
    </source>
</reference>
<dbReference type="EMBL" id="CP000112">
    <property type="protein sequence ID" value="ABB39936.2"/>
    <property type="molecule type" value="Genomic_DNA"/>
</dbReference>
<evidence type="ECO:0000313" key="3">
    <source>
        <dbReference type="EMBL" id="ABB39936.2"/>
    </source>
</evidence>
<dbReference type="HOGENOM" id="CLU_099043_1_1_7"/>
<name>Q30WL0_OLEA2</name>
<dbReference type="AlphaFoldDB" id="Q30WL0"/>
<evidence type="ECO:0000259" key="2">
    <source>
        <dbReference type="Pfam" id="PF18050"/>
    </source>
</evidence>
<dbReference type="InterPro" id="IPR041183">
    <property type="entry name" value="Cyclophilin-like"/>
</dbReference>
<dbReference type="Pfam" id="PF18050">
    <property type="entry name" value="Cyclophil_like2"/>
    <property type="match status" value="1"/>
</dbReference>
<feature type="domain" description="Cyclophilin-like" evidence="2">
    <location>
        <begin position="37"/>
        <end position="139"/>
    </location>
</feature>
<gene>
    <name evidence="3" type="ordered locus">Dde_3142</name>
</gene>
<dbReference type="STRING" id="207559.Dde_3142"/>
<keyword evidence="1" id="KW-0732">Signal</keyword>
<feature type="chain" id="PRO_5004219630" description="Cyclophilin-like domain-containing protein" evidence="1">
    <location>
        <begin position="25"/>
        <end position="148"/>
    </location>
</feature>